<dbReference type="SMART" id="SM00855">
    <property type="entry name" value="PGAM"/>
    <property type="match status" value="1"/>
</dbReference>
<dbReference type="CDD" id="cd07067">
    <property type="entry name" value="HP_PGM_like"/>
    <property type="match status" value="1"/>
</dbReference>
<reference evidence="2" key="1">
    <citation type="submission" date="2020-10" db="EMBL/GenBank/DDBJ databases">
        <authorList>
            <person name="Gilroy R."/>
        </authorList>
    </citation>
    <scope>NUCLEOTIDE SEQUENCE</scope>
    <source>
        <strain evidence="2">ChiHjej10B9-9673</strain>
    </source>
</reference>
<dbReference type="PROSITE" id="PS51831">
    <property type="entry name" value="HD"/>
    <property type="match status" value="1"/>
</dbReference>
<dbReference type="GO" id="GO:0016791">
    <property type="term" value="F:phosphatase activity"/>
    <property type="evidence" value="ECO:0007669"/>
    <property type="project" value="TreeGrafter"/>
</dbReference>
<dbReference type="PANTHER" id="PTHR48100">
    <property type="entry name" value="BROAD-SPECIFICITY PHOSPHATASE YOR283W-RELATED"/>
    <property type="match status" value="1"/>
</dbReference>
<dbReference type="SUPFAM" id="SSF53254">
    <property type="entry name" value="Phosphoglycerate mutase-like"/>
    <property type="match status" value="1"/>
</dbReference>
<dbReference type="InterPro" id="IPR029033">
    <property type="entry name" value="His_PPase_superfam"/>
</dbReference>
<dbReference type="NCBIfam" id="TIGR00277">
    <property type="entry name" value="HDIG"/>
    <property type="match status" value="1"/>
</dbReference>
<evidence type="ECO:0000259" key="1">
    <source>
        <dbReference type="PROSITE" id="PS51831"/>
    </source>
</evidence>
<dbReference type="InterPro" id="IPR013078">
    <property type="entry name" value="His_Pase_superF_clade-1"/>
</dbReference>
<accession>A0A9D1FCI6</accession>
<dbReference type="EMBL" id="DVJK01000069">
    <property type="protein sequence ID" value="HIS66440.1"/>
    <property type="molecule type" value="Genomic_DNA"/>
</dbReference>
<reference evidence="2" key="2">
    <citation type="journal article" date="2021" name="PeerJ">
        <title>Extensive microbial diversity within the chicken gut microbiome revealed by metagenomics and culture.</title>
        <authorList>
            <person name="Gilroy R."/>
            <person name="Ravi A."/>
            <person name="Getino M."/>
            <person name="Pursley I."/>
            <person name="Horton D.L."/>
            <person name="Alikhan N.F."/>
            <person name="Baker D."/>
            <person name="Gharbi K."/>
            <person name="Hall N."/>
            <person name="Watson M."/>
            <person name="Adriaenssens E.M."/>
            <person name="Foster-Nyarko E."/>
            <person name="Jarju S."/>
            <person name="Secka A."/>
            <person name="Antonio M."/>
            <person name="Oren A."/>
            <person name="Chaudhuri R.R."/>
            <person name="La Ragione R."/>
            <person name="Hildebrand F."/>
            <person name="Pallen M.J."/>
        </authorList>
    </citation>
    <scope>NUCLEOTIDE SEQUENCE</scope>
    <source>
        <strain evidence="2">ChiHjej10B9-9673</strain>
    </source>
</reference>
<organism evidence="2 3">
    <name type="scientific">Candidatus Scatomorpha merdipullorum</name>
    <dbReference type="NCBI Taxonomy" id="2840927"/>
    <lineage>
        <taxon>Bacteria</taxon>
        <taxon>Bacillati</taxon>
        <taxon>Bacillota</taxon>
        <taxon>Clostridia</taxon>
        <taxon>Eubacteriales</taxon>
        <taxon>Candidatus Scatomorpha</taxon>
    </lineage>
</organism>
<proteinExistence type="predicted"/>
<evidence type="ECO:0000313" key="3">
    <source>
        <dbReference type="Proteomes" id="UP000824001"/>
    </source>
</evidence>
<name>A0A9D1FCI6_9FIRM</name>
<gene>
    <name evidence="2" type="ORF">IAC18_02635</name>
</gene>
<dbReference type="InterPro" id="IPR006674">
    <property type="entry name" value="HD_domain"/>
</dbReference>
<dbReference type="SMART" id="SM00471">
    <property type="entry name" value="HDc"/>
    <property type="match status" value="1"/>
</dbReference>
<dbReference type="Gene3D" id="1.10.3210.10">
    <property type="entry name" value="Hypothetical protein af1432"/>
    <property type="match status" value="2"/>
</dbReference>
<dbReference type="Pfam" id="PF01966">
    <property type="entry name" value="HD"/>
    <property type="match status" value="1"/>
</dbReference>
<evidence type="ECO:0000313" key="2">
    <source>
        <dbReference type="EMBL" id="HIS66440.1"/>
    </source>
</evidence>
<sequence length="343" mass="36917">MPSIYLIRHGKPDFPGGARMCLGRTDLPLGALGRLQAAMLGFELRGAAEAVYSSPLSRAVQTAPPLGSEPEVLDGLTEQYAGEWDGLTFDEIRARWPELYARRGIEKYLPMPGAEPDESALSRFSAAVATALAASGGSAAVVAHSGVIRLYLNSLGAGMIKLPYGSYVRLELEGGRLAVSGEIGVLPHPELTDGRCIALLEAARLPENTVRHCAAVAEKATELADRLGLDAALTRRAALLHDIARPEPKHPETGAGWLRELGYPEIADIVRLHHDHTGDTLDEAAVVFIADKLVQGERAVTLDERFAASAQKCKTPEQLAHHQARRLASEKIVKLIEERGVEI</sequence>
<feature type="domain" description="HD" evidence="1">
    <location>
        <begin position="209"/>
        <end position="296"/>
    </location>
</feature>
<dbReference type="Gene3D" id="3.40.50.1240">
    <property type="entry name" value="Phosphoglycerate mutase-like"/>
    <property type="match status" value="1"/>
</dbReference>
<dbReference type="PANTHER" id="PTHR48100:SF1">
    <property type="entry name" value="HISTIDINE PHOSPHATASE FAMILY PROTEIN-RELATED"/>
    <property type="match status" value="1"/>
</dbReference>
<dbReference type="InterPro" id="IPR050275">
    <property type="entry name" value="PGM_Phosphatase"/>
</dbReference>
<dbReference type="AlphaFoldDB" id="A0A9D1FCI6"/>
<dbReference type="GO" id="GO:0005737">
    <property type="term" value="C:cytoplasm"/>
    <property type="evidence" value="ECO:0007669"/>
    <property type="project" value="TreeGrafter"/>
</dbReference>
<dbReference type="Pfam" id="PF00300">
    <property type="entry name" value="His_Phos_1"/>
    <property type="match status" value="1"/>
</dbReference>
<dbReference type="InterPro" id="IPR006675">
    <property type="entry name" value="HDIG_dom"/>
</dbReference>
<dbReference type="SUPFAM" id="SSF109604">
    <property type="entry name" value="HD-domain/PDEase-like"/>
    <property type="match status" value="1"/>
</dbReference>
<dbReference type="Proteomes" id="UP000824001">
    <property type="component" value="Unassembled WGS sequence"/>
</dbReference>
<dbReference type="CDD" id="cd00077">
    <property type="entry name" value="HDc"/>
    <property type="match status" value="1"/>
</dbReference>
<dbReference type="InterPro" id="IPR003607">
    <property type="entry name" value="HD/PDEase_dom"/>
</dbReference>
<comment type="caution">
    <text evidence="2">The sequence shown here is derived from an EMBL/GenBank/DDBJ whole genome shotgun (WGS) entry which is preliminary data.</text>
</comment>
<protein>
    <submittedName>
        <fullName evidence="2">Histidine phosphatase family protein</fullName>
    </submittedName>
</protein>